<evidence type="ECO:0000259" key="1">
    <source>
        <dbReference type="PROSITE" id="PS50878"/>
    </source>
</evidence>
<dbReference type="PANTHER" id="PTHR37984:SF5">
    <property type="entry name" value="PROTEIN NYNRIN-LIKE"/>
    <property type="match status" value="1"/>
</dbReference>
<dbReference type="Pfam" id="PF00078">
    <property type="entry name" value="RVT_1"/>
    <property type="match status" value="1"/>
</dbReference>
<dbReference type="PROSITE" id="PS50878">
    <property type="entry name" value="RT_POL"/>
    <property type="match status" value="1"/>
</dbReference>
<reference evidence="2" key="2">
    <citation type="submission" date="2014-07" db="EMBL/GenBank/DDBJ databases">
        <authorList>
            <person name="Hull J."/>
        </authorList>
    </citation>
    <scope>NUCLEOTIDE SEQUENCE</scope>
</reference>
<dbReference type="PANTHER" id="PTHR37984">
    <property type="entry name" value="PROTEIN CBG26694"/>
    <property type="match status" value="1"/>
</dbReference>
<dbReference type="InterPro" id="IPR000477">
    <property type="entry name" value="RT_dom"/>
</dbReference>
<dbReference type="SUPFAM" id="SSF56672">
    <property type="entry name" value="DNA/RNA polymerases"/>
    <property type="match status" value="1"/>
</dbReference>
<dbReference type="GO" id="GO:0071897">
    <property type="term" value="P:DNA biosynthetic process"/>
    <property type="evidence" value="ECO:0007669"/>
    <property type="project" value="UniProtKB-ARBA"/>
</dbReference>
<feature type="domain" description="Reverse transcriptase" evidence="1">
    <location>
        <begin position="1"/>
        <end position="137"/>
    </location>
</feature>
<dbReference type="AlphaFoldDB" id="A0A0A9WAZ3"/>
<protein>
    <submittedName>
        <fullName evidence="2">Uncharacterized protein K02A2.6</fullName>
    </submittedName>
</protein>
<dbReference type="Gene3D" id="3.30.70.270">
    <property type="match status" value="1"/>
</dbReference>
<proteinExistence type="predicted"/>
<dbReference type="EMBL" id="GBHO01038630">
    <property type="protein sequence ID" value="JAG04974.1"/>
    <property type="molecule type" value="Transcribed_RNA"/>
</dbReference>
<dbReference type="InterPro" id="IPR050951">
    <property type="entry name" value="Retrovirus_Pol_polyprotein"/>
</dbReference>
<accession>A0A0A9WAZ3</accession>
<dbReference type="InterPro" id="IPR043502">
    <property type="entry name" value="DNA/RNA_pol_sf"/>
</dbReference>
<feature type="non-terminal residue" evidence="2">
    <location>
        <position position="1"/>
    </location>
</feature>
<gene>
    <name evidence="2" type="ORF">CM83_102703</name>
</gene>
<sequence length="169" mass="19106">ADFYPTPRPEEIFYEFLGCQVFCKLDLSNAYLQLEVHKSSQHLLTINSHAGLYRYSRLVFGLTSAPALFQSFMDKILKGIPFCRAYLDDTLIGGRTRAECEANVREVLLRLDSYNVKINADKSIWFATSLPFLGFTISGKGRSPDPEKVKAISEMRIPSNVTELRAFLG</sequence>
<dbReference type="CDD" id="cd01647">
    <property type="entry name" value="RT_LTR"/>
    <property type="match status" value="1"/>
</dbReference>
<reference evidence="2" key="1">
    <citation type="journal article" date="2014" name="PLoS ONE">
        <title>Transcriptome-Based Identification of ABC Transporters in the Western Tarnished Plant Bug Lygus hesperus.</title>
        <authorList>
            <person name="Hull J.J."/>
            <person name="Chaney K."/>
            <person name="Geib S.M."/>
            <person name="Fabrick J.A."/>
            <person name="Brent C.S."/>
            <person name="Walsh D."/>
            <person name="Lavine L.C."/>
        </authorList>
    </citation>
    <scope>NUCLEOTIDE SEQUENCE</scope>
</reference>
<name>A0A0A9WAZ3_LYGHE</name>
<dbReference type="InterPro" id="IPR043128">
    <property type="entry name" value="Rev_trsase/Diguanyl_cyclase"/>
</dbReference>
<feature type="non-terminal residue" evidence="2">
    <location>
        <position position="169"/>
    </location>
</feature>
<evidence type="ECO:0000313" key="2">
    <source>
        <dbReference type="EMBL" id="JAG04974.1"/>
    </source>
</evidence>
<organism evidence="2">
    <name type="scientific">Lygus hesperus</name>
    <name type="common">Western plant bug</name>
    <dbReference type="NCBI Taxonomy" id="30085"/>
    <lineage>
        <taxon>Eukaryota</taxon>
        <taxon>Metazoa</taxon>
        <taxon>Ecdysozoa</taxon>
        <taxon>Arthropoda</taxon>
        <taxon>Hexapoda</taxon>
        <taxon>Insecta</taxon>
        <taxon>Pterygota</taxon>
        <taxon>Neoptera</taxon>
        <taxon>Paraneoptera</taxon>
        <taxon>Hemiptera</taxon>
        <taxon>Heteroptera</taxon>
        <taxon>Panheteroptera</taxon>
        <taxon>Cimicomorpha</taxon>
        <taxon>Miridae</taxon>
        <taxon>Mirini</taxon>
        <taxon>Lygus</taxon>
    </lineage>
</organism>
<dbReference type="Gene3D" id="3.10.10.10">
    <property type="entry name" value="HIV Type 1 Reverse Transcriptase, subunit A, domain 1"/>
    <property type="match status" value="1"/>
</dbReference>